<protein>
    <submittedName>
        <fullName evidence="1">Uncharacterized protein</fullName>
    </submittedName>
</protein>
<gene>
    <name evidence="1" type="ORF">M9Y10_003294</name>
</gene>
<evidence type="ECO:0000313" key="1">
    <source>
        <dbReference type="EMBL" id="KAK8880612.1"/>
    </source>
</evidence>
<dbReference type="EMBL" id="JAPFFF010000010">
    <property type="protein sequence ID" value="KAK8880612.1"/>
    <property type="molecule type" value="Genomic_DNA"/>
</dbReference>
<comment type="caution">
    <text evidence="1">The sequence shown here is derived from an EMBL/GenBank/DDBJ whole genome shotgun (WGS) entry which is preliminary data.</text>
</comment>
<name>A0ABR2JP26_9EUKA</name>
<evidence type="ECO:0000313" key="2">
    <source>
        <dbReference type="Proteomes" id="UP001470230"/>
    </source>
</evidence>
<keyword evidence="2" id="KW-1185">Reference proteome</keyword>
<proteinExistence type="predicted"/>
<reference evidence="1 2" key="1">
    <citation type="submission" date="2024-04" db="EMBL/GenBank/DDBJ databases">
        <title>Tritrichomonas musculus Genome.</title>
        <authorList>
            <person name="Alves-Ferreira E."/>
            <person name="Grigg M."/>
            <person name="Lorenzi H."/>
            <person name="Galac M."/>
        </authorList>
    </citation>
    <scope>NUCLEOTIDE SEQUENCE [LARGE SCALE GENOMIC DNA]</scope>
    <source>
        <strain evidence="1 2">EAF2021</strain>
    </source>
</reference>
<organism evidence="1 2">
    <name type="scientific">Tritrichomonas musculus</name>
    <dbReference type="NCBI Taxonomy" id="1915356"/>
    <lineage>
        <taxon>Eukaryota</taxon>
        <taxon>Metamonada</taxon>
        <taxon>Parabasalia</taxon>
        <taxon>Tritrichomonadida</taxon>
        <taxon>Tritrichomonadidae</taxon>
        <taxon>Tritrichomonas</taxon>
    </lineage>
</organism>
<accession>A0ABR2JP26</accession>
<dbReference type="Proteomes" id="UP001470230">
    <property type="component" value="Unassembled WGS sequence"/>
</dbReference>
<sequence>MGIIRKVILSKLQFYHNLPVQKDRSNLPFVIHIGLDGVRSKLIEIETTASNQVILSSDGRGEPVSNDKTLEHQFNNPIDVEALLYLLSWTRKYWYKNSKMHISPHSTFFNIEFRETG</sequence>